<dbReference type="CDD" id="cd04301">
    <property type="entry name" value="NAT_SF"/>
    <property type="match status" value="1"/>
</dbReference>
<keyword evidence="6" id="KW-1185">Reference proteome</keyword>
<keyword evidence="3" id="KW-0012">Acyltransferase</keyword>
<dbReference type="RefSeq" id="WP_013570285.1">
    <property type="nucleotide sequence ID" value="NC_014963.1"/>
</dbReference>
<gene>
    <name evidence="5" type="ordered locus">AciPR4_3806</name>
</gene>
<protein>
    <submittedName>
        <fullName evidence="5">GCN5-related N-acetyltransferase</fullName>
    </submittedName>
</protein>
<evidence type="ECO:0000313" key="5">
    <source>
        <dbReference type="EMBL" id="ADV84555.1"/>
    </source>
</evidence>
<dbReference type="GO" id="GO:0008080">
    <property type="term" value="F:N-acetyltransferase activity"/>
    <property type="evidence" value="ECO:0007669"/>
    <property type="project" value="TreeGrafter"/>
</dbReference>
<dbReference type="SUPFAM" id="SSF55729">
    <property type="entry name" value="Acyl-CoA N-acyltransferases (Nat)"/>
    <property type="match status" value="1"/>
</dbReference>
<evidence type="ECO:0000256" key="2">
    <source>
        <dbReference type="ARBA" id="ARBA00022679"/>
    </source>
</evidence>
<dbReference type="FunFam" id="3.40.630.30:FF:000064">
    <property type="entry name" value="GNAT family acetyltransferase"/>
    <property type="match status" value="1"/>
</dbReference>
<feature type="domain" description="N-acetyltransferase" evidence="4">
    <location>
        <begin position="5"/>
        <end position="153"/>
    </location>
</feature>
<name>E8V1E0_TERSS</name>
<dbReference type="EMBL" id="CP002467">
    <property type="protein sequence ID" value="ADV84555.1"/>
    <property type="molecule type" value="Genomic_DNA"/>
</dbReference>
<sequence length="163" mass="18663">MPTQTLIREATTADAPEIVSLVRELAAYEHEPTAAILTVEDILRDGFGPAPYFHCLIAEQDGEVAAFALYFFQYSTWEGRPTLYLEDLFVRERFRKLGIGKGLFQCLARIALDRNCTRFQWECLDWNKPGLDFYEANGAKVLREWLNLRITGEDLKALATPEK</sequence>
<dbReference type="InterPro" id="IPR000182">
    <property type="entry name" value="GNAT_dom"/>
</dbReference>
<dbReference type="Pfam" id="PF00583">
    <property type="entry name" value="Acetyltransf_1"/>
    <property type="match status" value="1"/>
</dbReference>
<keyword evidence="2 5" id="KW-0808">Transferase</keyword>
<reference evidence="5 6" key="1">
    <citation type="journal article" date="2012" name="Stand. Genomic Sci.">
        <title>Complete genome sequence of Terriglobus saanensis type strain SP1PR4(T), an Acidobacteria from tundra soil.</title>
        <authorList>
            <person name="Rawat S.R."/>
            <person name="Mannisto M.K."/>
            <person name="Starovoytov V."/>
            <person name="Goodwin L."/>
            <person name="Nolan M."/>
            <person name="Hauser L."/>
            <person name="Land M."/>
            <person name="Davenport K.W."/>
            <person name="Woyke T."/>
            <person name="Haggblom M.M."/>
        </authorList>
    </citation>
    <scope>NUCLEOTIDE SEQUENCE</scope>
    <source>
        <strain evidence="6">ATCC BAA-1853 / DSM 23119 / SP1PR4</strain>
    </source>
</reference>
<dbReference type="PROSITE" id="PS51186">
    <property type="entry name" value="GNAT"/>
    <property type="match status" value="1"/>
</dbReference>
<dbReference type="InterPro" id="IPR051016">
    <property type="entry name" value="Diverse_Substrate_AcTransf"/>
</dbReference>
<evidence type="ECO:0000259" key="4">
    <source>
        <dbReference type="PROSITE" id="PS51186"/>
    </source>
</evidence>
<proteinExistence type="inferred from homology"/>
<comment type="similarity">
    <text evidence="1">Belongs to the acetyltransferase family.</text>
</comment>
<organism evidence="5 6">
    <name type="scientific">Terriglobus saanensis (strain ATCC BAA-1853 / DSM 23119 / SP1PR4)</name>
    <dbReference type="NCBI Taxonomy" id="401053"/>
    <lineage>
        <taxon>Bacteria</taxon>
        <taxon>Pseudomonadati</taxon>
        <taxon>Acidobacteriota</taxon>
        <taxon>Terriglobia</taxon>
        <taxon>Terriglobales</taxon>
        <taxon>Acidobacteriaceae</taxon>
        <taxon>Terriglobus</taxon>
    </lineage>
</organism>
<accession>E8V1E0</accession>
<dbReference type="PANTHER" id="PTHR10545">
    <property type="entry name" value="DIAMINE N-ACETYLTRANSFERASE"/>
    <property type="match status" value="1"/>
</dbReference>
<evidence type="ECO:0000313" key="6">
    <source>
        <dbReference type="Proteomes" id="UP000006844"/>
    </source>
</evidence>
<dbReference type="InterPro" id="IPR016181">
    <property type="entry name" value="Acyl_CoA_acyltransferase"/>
</dbReference>
<dbReference type="OrthoDB" id="9792929at2"/>
<dbReference type="Gene3D" id="3.40.630.30">
    <property type="match status" value="1"/>
</dbReference>
<dbReference type="AlphaFoldDB" id="E8V1E0"/>
<dbReference type="eggNOG" id="COG0456">
    <property type="taxonomic scope" value="Bacteria"/>
</dbReference>
<dbReference type="KEGG" id="tsa:AciPR4_3806"/>
<dbReference type="STRING" id="401053.AciPR4_3806"/>
<dbReference type="PANTHER" id="PTHR10545:SF29">
    <property type="entry name" value="GH14572P-RELATED"/>
    <property type="match status" value="1"/>
</dbReference>
<dbReference type="Proteomes" id="UP000006844">
    <property type="component" value="Chromosome"/>
</dbReference>
<evidence type="ECO:0000256" key="1">
    <source>
        <dbReference type="ARBA" id="ARBA00008694"/>
    </source>
</evidence>
<dbReference type="HOGENOM" id="CLU_013985_41_3_0"/>
<evidence type="ECO:0000256" key="3">
    <source>
        <dbReference type="ARBA" id="ARBA00023315"/>
    </source>
</evidence>